<evidence type="ECO:0000256" key="5">
    <source>
        <dbReference type="ARBA" id="ARBA00022989"/>
    </source>
</evidence>
<feature type="domain" description="ABC transmembrane type-1" evidence="8">
    <location>
        <begin position="92"/>
        <end position="285"/>
    </location>
</feature>
<accession>A0A919VG59</accession>
<evidence type="ECO:0000256" key="7">
    <source>
        <dbReference type="RuleBase" id="RU363032"/>
    </source>
</evidence>
<feature type="transmembrane region" description="Helical" evidence="7">
    <location>
        <begin position="127"/>
        <end position="147"/>
    </location>
</feature>
<dbReference type="AlphaFoldDB" id="A0A919VG59"/>
<sequence length="300" mass="33719">MESLNLYNEKEKSRSIMKSLKRMQSKRNIINGTIYTSLIIAAIYTLFPLIFLFINSFKGQAEIVGSPLSVPKSWDLSYLGNALEQIHLFRSVGYTLLITVSSVTLIVIISLFTAWVMVRSKSKFSNILFLAFTAAMLIPFQSVMYPLISFMEKLHLKNIGGLILMYGGFGLSLSVFLYHGFLKSIPVSLEEAAVIDGANIFQVFFKVIFPLVKPTTVTVIIVNAVWIWNDYLLPFLVLGNSQKKTLMLELYYAKNLAGQYGNPWELLFPSVLIVIIPIVLLFLFLQKYIVAGVTDGAEKG</sequence>
<feature type="transmembrane region" description="Helical" evidence="7">
    <location>
        <begin position="266"/>
        <end position="285"/>
    </location>
</feature>
<keyword evidence="3" id="KW-1003">Cell membrane</keyword>
<dbReference type="InterPro" id="IPR035906">
    <property type="entry name" value="MetI-like_sf"/>
</dbReference>
<keyword evidence="2 7" id="KW-0813">Transport</keyword>
<comment type="similarity">
    <text evidence="7">Belongs to the binding-protein-dependent transport system permease family.</text>
</comment>
<dbReference type="PANTHER" id="PTHR43744:SF3">
    <property type="entry name" value="LACTOSE TRANSPORT SYSTEM PERMEASE PROTEIN LACG"/>
    <property type="match status" value="1"/>
</dbReference>
<keyword evidence="4 7" id="KW-0812">Transmembrane</keyword>
<gene>
    <name evidence="9" type="ORF">CPJCM30710_15280</name>
</gene>
<evidence type="ECO:0000256" key="2">
    <source>
        <dbReference type="ARBA" id="ARBA00022448"/>
    </source>
</evidence>
<dbReference type="GO" id="GO:0055085">
    <property type="term" value="P:transmembrane transport"/>
    <property type="evidence" value="ECO:0007669"/>
    <property type="project" value="InterPro"/>
</dbReference>
<feature type="transmembrane region" description="Helical" evidence="7">
    <location>
        <begin position="203"/>
        <end position="228"/>
    </location>
</feature>
<dbReference type="SUPFAM" id="SSF161098">
    <property type="entry name" value="MetI-like"/>
    <property type="match status" value="1"/>
</dbReference>
<evidence type="ECO:0000313" key="9">
    <source>
        <dbReference type="EMBL" id="GIM28862.1"/>
    </source>
</evidence>
<dbReference type="Proteomes" id="UP000679179">
    <property type="component" value="Unassembled WGS sequence"/>
</dbReference>
<evidence type="ECO:0000313" key="10">
    <source>
        <dbReference type="Proteomes" id="UP000679179"/>
    </source>
</evidence>
<feature type="transmembrane region" description="Helical" evidence="7">
    <location>
        <begin position="29"/>
        <end position="54"/>
    </location>
</feature>
<keyword evidence="6 7" id="KW-0472">Membrane</keyword>
<dbReference type="InterPro" id="IPR000515">
    <property type="entry name" value="MetI-like"/>
</dbReference>
<feature type="transmembrane region" description="Helical" evidence="7">
    <location>
        <begin position="92"/>
        <end position="115"/>
    </location>
</feature>
<protein>
    <submittedName>
        <fullName evidence="9">Sugar ABC transporter permease</fullName>
    </submittedName>
</protein>
<evidence type="ECO:0000256" key="3">
    <source>
        <dbReference type="ARBA" id="ARBA00022475"/>
    </source>
</evidence>
<evidence type="ECO:0000259" key="8">
    <source>
        <dbReference type="PROSITE" id="PS50928"/>
    </source>
</evidence>
<reference evidence="9" key="1">
    <citation type="submission" date="2021-03" db="EMBL/GenBank/DDBJ databases">
        <title>Taxonomic study of Clostridium polyendosporum from meadow-gley soil under rice.</title>
        <authorList>
            <person name="Kobayashi H."/>
            <person name="Tanizawa Y."/>
            <person name="Yagura M."/>
        </authorList>
    </citation>
    <scope>NUCLEOTIDE SEQUENCE</scope>
    <source>
        <strain evidence="9">JCM 30710</strain>
    </source>
</reference>
<name>A0A919VG59_9CLOT</name>
<keyword evidence="5 7" id="KW-1133">Transmembrane helix</keyword>
<organism evidence="9 10">
    <name type="scientific">Clostridium polyendosporum</name>
    <dbReference type="NCBI Taxonomy" id="69208"/>
    <lineage>
        <taxon>Bacteria</taxon>
        <taxon>Bacillati</taxon>
        <taxon>Bacillota</taxon>
        <taxon>Clostridia</taxon>
        <taxon>Eubacteriales</taxon>
        <taxon>Clostridiaceae</taxon>
        <taxon>Clostridium</taxon>
    </lineage>
</organism>
<dbReference type="PANTHER" id="PTHR43744">
    <property type="entry name" value="ABC TRANSPORTER PERMEASE PROTEIN MG189-RELATED-RELATED"/>
    <property type="match status" value="1"/>
</dbReference>
<evidence type="ECO:0000256" key="4">
    <source>
        <dbReference type="ARBA" id="ARBA00022692"/>
    </source>
</evidence>
<dbReference type="Pfam" id="PF00528">
    <property type="entry name" value="BPD_transp_1"/>
    <property type="match status" value="1"/>
</dbReference>
<dbReference type="Gene3D" id="1.10.3720.10">
    <property type="entry name" value="MetI-like"/>
    <property type="match status" value="1"/>
</dbReference>
<keyword evidence="10" id="KW-1185">Reference proteome</keyword>
<dbReference type="GO" id="GO:0005886">
    <property type="term" value="C:plasma membrane"/>
    <property type="evidence" value="ECO:0007669"/>
    <property type="project" value="UniProtKB-SubCell"/>
</dbReference>
<dbReference type="PROSITE" id="PS50928">
    <property type="entry name" value="ABC_TM1"/>
    <property type="match status" value="1"/>
</dbReference>
<comment type="subcellular location">
    <subcellularLocation>
        <location evidence="1 7">Cell membrane</location>
        <topology evidence="1 7">Multi-pass membrane protein</topology>
    </subcellularLocation>
</comment>
<dbReference type="EMBL" id="BOPZ01000010">
    <property type="protein sequence ID" value="GIM28862.1"/>
    <property type="molecule type" value="Genomic_DNA"/>
</dbReference>
<evidence type="ECO:0000256" key="1">
    <source>
        <dbReference type="ARBA" id="ARBA00004651"/>
    </source>
</evidence>
<comment type="caution">
    <text evidence="9">The sequence shown here is derived from an EMBL/GenBank/DDBJ whole genome shotgun (WGS) entry which is preliminary data.</text>
</comment>
<evidence type="ECO:0000256" key="6">
    <source>
        <dbReference type="ARBA" id="ARBA00023136"/>
    </source>
</evidence>
<dbReference type="CDD" id="cd06261">
    <property type="entry name" value="TM_PBP2"/>
    <property type="match status" value="1"/>
</dbReference>
<proteinExistence type="inferred from homology"/>
<feature type="transmembrane region" description="Helical" evidence="7">
    <location>
        <begin position="159"/>
        <end position="182"/>
    </location>
</feature>